<dbReference type="InterPro" id="IPR006162">
    <property type="entry name" value="Ppantetheine_attach_site"/>
</dbReference>
<keyword evidence="4" id="KW-0677">Repeat</keyword>
<feature type="domain" description="Carrier" evidence="6">
    <location>
        <begin position="2485"/>
        <end position="2560"/>
    </location>
</feature>
<dbReference type="CDD" id="cd12117">
    <property type="entry name" value="A_NRPS_Srf_like"/>
    <property type="match status" value="1"/>
</dbReference>
<evidence type="ECO:0000256" key="2">
    <source>
        <dbReference type="ARBA" id="ARBA00022450"/>
    </source>
</evidence>
<name>A0ABR4X873_9ACTN</name>
<dbReference type="CDD" id="cd19543">
    <property type="entry name" value="DCL_NRPS"/>
    <property type="match status" value="2"/>
</dbReference>
<dbReference type="NCBIfam" id="NF003417">
    <property type="entry name" value="PRK04813.1"/>
    <property type="match status" value="2"/>
</dbReference>
<dbReference type="Pfam" id="PF00550">
    <property type="entry name" value="PP-binding"/>
    <property type="match status" value="2"/>
</dbReference>
<dbReference type="InterPro" id="IPR020845">
    <property type="entry name" value="AMP-binding_CS"/>
</dbReference>
<dbReference type="PROSITE" id="PS00012">
    <property type="entry name" value="PHOSPHOPANTETHEINE"/>
    <property type="match status" value="2"/>
</dbReference>
<dbReference type="PROSITE" id="PS50075">
    <property type="entry name" value="CARRIER"/>
    <property type="match status" value="2"/>
</dbReference>
<dbReference type="InterPro" id="IPR001242">
    <property type="entry name" value="Condensation_dom"/>
</dbReference>
<dbReference type="Gene3D" id="1.10.1200.10">
    <property type="entry name" value="ACP-like"/>
    <property type="match status" value="2"/>
</dbReference>
<dbReference type="InterPro" id="IPR042099">
    <property type="entry name" value="ANL_N_sf"/>
</dbReference>
<dbReference type="InterPro" id="IPR000873">
    <property type="entry name" value="AMP-dep_synth/lig_dom"/>
</dbReference>
<proteinExistence type="predicted"/>
<dbReference type="InterPro" id="IPR045851">
    <property type="entry name" value="AMP-bd_C_sf"/>
</dbReference>
<evidence type="ECO:0000256" key="4">
    <source>
        <dbReference type="ARBA" id="ARBA00022737"/>
    </source>
</evidence>
<keyword evidence="2" id="KW-0596">Phosphopantetheine</keyword>
<gene>
    <name evidence="7" type="ORF">IL38_06660</name>
</gene>
<dbReference type="InterPro" id="IPR009081">
    <property type="entry name" value="PP-bd_ACP"/>
</dbReference>
<dbReference type="InterPro" id="IPR010060">
    <property type="entry name" value="NRPS_synth"/>
</dbReference>
<reference evidence="7 8" key="1">
    <citation type="journal article" date="2014" name="PLoS ONE">
        <title>Identification and Characterization of a New Erythromycin Biosynthetic Gene Cluster in Actinopolyspora erythraea YIM90600, a Novel Erythronolide-Producing Halophilic Actinomycete Isolated from Salt Field.</title>
        <authorList>
            <person name="Chen D."/>
            <person name="Feng J."/>
            <person name="Huang L."/>
            <person name="Zhang Q."/>
            <person name="Wu J."/>
            <person name="Zhu X."/>
            <person name="Duan Y."/>
            <person name="Xu Z."/>
        </authorList>
    </citation>
    <scope>NUCLEOTIDE SEQUENCE [LARGE SCALE GENOMIC DNA]</scope>
    <source>
        <strain evidence="7 8">YIM90600</strain>
    </source>
</reference>
<dbReference type="PANTHER" id="PTHR45527">
    <property type="entry name" value="NONRIBOSOMAL PEPTIDE SYNTHETASE"/>
    <property type="match status" value="1"/>
</dbReference>
<feature type="non-terminal residue" evidence="7">
    <location>
        <position position="2819"/>
    </location>
</feature>
<dbReference type="InterPro" id="IPR020806">
    <property type="entry name" value="PKS_PP-bd"/>
</dbReference>
<dbReference type="SUPFAM" id="SSF56801">
    <property type="entry name" value="Acetyl-CoA synthetase-like"/>
    <property type="match status" value="2"/>
</dbReference>
<dbReference type="Gene3D" id="3.30.559.10">
    <property type="entry name" value="Chloramphenicol acetyltransferase-like domain"/>
    <property type="match status" value="4"/>
</dbReference>
<feature type="domain" description="Carrier" evidence="6">
    <location>
        <begin position="959"/>
        <end position="1033"/>
    </location>
</feature>
<evidence type="ECO:0000313" key="7">
    <source>
        <dbReference type="EMBL" id="KGI82398.1"/>
    </source>
</evidence>
<dbReference type="Gene3D" id="2.30.38.10">
    <property type="entry name" value="Luciferase, Domain 3"/>
    <property type="match status" value="1"/>
</dbReference>
<dbReference type="Proteomes" id="UP000029737">
    <property type="component" value="Unassembled WGS sequence"/>
</dbReference>
<dbReference type="InterPro" id="IPR023213">
    <property type="entry name" value="CAT-like_dom_sf"/>
</dbReference>
<protein>
    <recommendedName>
        <fullName evidence="6">Carrier domain-containing protein</fullName>
    </recommendedName>
</protein>
<dbReference type="NCBIfam" id="TIGR01720">
    <property type="entry name" value="NRPS-para261"/>
    <property type="match status" value="1"/>
</dbReference>
<dbReference type="CDD" id="cd17652">
    <property type="entry name" value="A_NRPS_CmdD_like"/>
    <property type="match status" value="1"/>
</dbReference>
<sequence length="2819" mass="306197">MKRARVEDVLPLSGLQEGLHFHAVYDEGADDVYTVQLVLDLAGALDGERLRDSMYRVLSRHPNLRAAFRQRKSGETVQVIASEVELPWREVDLRDLPAPEQEETATRTEVEETGRFRLDVAPLLRCSLLRFDECRYRFAITAHHILLDGWSLPLLVRELFTFYAGESASDPLPESASYRDYVRWLDQRDAAEATAVWRRALEGVDQPTLLADPESQRSPGRPESVKLELPDELVDRVHAFARAEGITPNTLVQAVWGALLGTLTGEWDVLFGSTVSGRPPELAGSESMIGLFINTVPVRVLLDPAESTSALVRRVRREQTELLEQQYTPLREIQRAVGLGELFDTLVVFENYPLDSKALALPGTGLELTGVRGEDAAHYPLTLVVLPGERLTLRLDHRPELFDRGQASSVLNRLRLLLERMLDAPWRPIGSLDLLDETERDLLRTRNATERPTGARTLPELFRRGAHGGSDAPAVVDESAEVSYGELDAGSNRLARLLIDYGVGPESRVALALRTSIESVTASLAVVKAGAAWLPIDPNHPEERVSFLLDDARPEVVLATSDSELPAHVTDVVVLDDPNTLEALDSYSPAEVSDRDRVAPLRTDNPAYLIYTSGSTGLPKGVVVTHAGLLDFAETEVERFDVRHDSRVLRFSAPSFDASVLEMCMAWYAGATLVVPPGEAVAGEPLARVLAERGVTHALIPPAVLATLPEAELPDFRCLIVGGDACSAELVDRWARGREMRNAYGPTEITVAATISDRLSPGETPPIGRPLPNTRSHVLDAALRPVPPGAEGELYVATTGLARGYSERRGLTATRFVADPFGTPGSRLYRTGDLVRWRADGQLDFLGRADDQVKIRGFRIEPGEIETVVSAHPDVSRCAVVACEDGSGVKRLVGYVVGTEGTRPQNDKLRSHVGARLPEYMVPAVFVPMDTLPMTANGSKLDRNALPAPVFESTTKGIAPRTDTEYSLTELFAEVLNLSEVGVHDSFFELGGDSITSIQLVSRARKSGIHLTPKDVFTHRTVAELAASAGAAVPAGSSGDGEEHDSGVGTVPLTPIMHWLRERGGPIGEFCQSVLLNAPEGLSEADLLTAVRAVVDRHDALRARLTTTGGLWGLYVPEPGSPHARDSVRRVDATDGRDTATHVAEQERIAASELDPEAGEMIRVVWIDTGSRSSGRLLVVVHHLVVDGVSWRILVPDLRAAWQDAVAGRNPSLEPVPTSLRRWSEKLTAHAHDPTVLAELETWTDVLSSGGGQLGERALDPERDTVSSLCGTTLRLSGELAEPLLTTVPAAYHAGVDEVLLTGFAMAMARWLASRGREGTSLLLDLEGHGRAGEVSDTDLSRTVGWLTTMYPARLDVSGVDLGEAFSGGTAAARAVKQVKEQLRALPDGIGYGLLRYLNPQAAVTLAGRAAPQVGFNYLGRFGAGGNDAAFEPAAESGAIGGRMDESAAVPHALDVTTTAYDGADGSTLVAELSWPRELFGEAQVERLAVLWREALSAIVDSTNRSDTTGHTPSDFPLVELEQYELDALQRAVPSLVDVLPLSPLAAGLHFHAAYGDSGSDAYTVQLVLELSGPLDVDSLRKSARALLARHPNLRGGFRHEELRAPVQFVPDNVDVDCTDIDLRDSDRTELTRLLDEDRARGFDVTDPPLLRLTVFRLDSEISRVVLTHHHILLDGWSAPLLFRELFDIYAAEGDASALPEPAPYREYLGWLATRPRDESERAWRSALSGVEEPTLLAGTRTTTEESALPERVTLRLSETTTARINELAGSSGLTGNTVVQALWALLLGRMTGRQDVVFGATVSARPPELPDAESMIGLFINTIPVRVRLAPDESLRQLLERLQSEQADLMAHHYTGLTEIQRFTGTGELFDTLTVYENYPLDPETLRLPGTGLRVTGIHGRDATHYPLTLVALPGNALELRLNYRPDVFDESFVSAIAQRLRGLVELLLDDPEVPIAAVDALTDRDNELLARYSEGTSADVGTTTVHGRFVERVRCSPEATALLAGDERITYRELDRRANALANRLLRLGVSSEQPVAILQQRSVELVVSTLAVLKAGGAYVPLDSRSPAERLERILSRTSAAILLTDPALCELPLAHEAEIVVLGRAELSDEPETDPRVPVHPEQLAYVMFTSGSTGEPKGVAVRHRDVVSLAGDGSWETERQQRVLLHSPHAFDASTYELWVPLLSGRELVVAPAGELDIAELAATITDSGVTALWLTAGLFRLLAEEYPECFAGVREVWTGGDVVPAAMVRRVLEVNPSLVVGDGYGPTETTTFATRYLMDSSTSVPNNVPIGSPLDNMRVSVLDTNLLPAPPGVPGELFIAGEGVARGYLDNPRLTASWFVADPFGVPGTRMYRTGDIVRWNSEGALEFVGRVDEQVKVRGFRIELGEIETALAERPEVAQVAVLAREDVPGDKRLVAYVVPTDEGIDTGLLRSVAETALPEYMVPSAFVELESLPITTNGKLDRAELPAPTLTAGGGRRPRTSAEEVLCGLFADVLGAPSVGIDDNFFALGGHSLLATRLISRVRSTFGVELAVRNLFETPTVAGIAQAMTGAAAARTPLRAMPRGELVPASYGQRRLWFLNALEGAGSPYKIPVGIRLSGSLDVEALRGAFRDVVERHEVLRTVYSDVDGEPHQRALSVSDAVPDIERVTATEEELRQAMLDRVAIGFDLRVAPPMRVTLFELGQWEQVLLIVLHHIAGDGWSMAPLADDLSRAYTARLTGERAEREPLEVQYADFTLWQREVLGSENDPNSTISRQVAFWKSELADLPEELPLPTDRPRPLAPTYRGGTELFEISAGVHGGLLGLAAGERA</sequence>
<dbReference type="RefSeq" id="WP_043570903.1">
    <property type="nucleotide sequence ID" value="NZ_KN214174.1"/>
</dbReference>
<evidence type="ECO:0000256" key="3">
    <source>
        <dbReference type="ARBA" id="ARBA00022553"/>
    </source>
</evidence>
<dbReference type="NCBIfam" id="TIGR01733">
    <property type="entry name" value="AA-adenyl-dom"/>
    <property type="match status" value="2"/>
</dbReference>
<dbReference type="SMART" id="SM00823">
    <property type="entry name" value="PKS_PP"/>
    <property type="match status" value="2"/>
</dbReference>
<evidence type="ECO:0000256" key="1">
    <source>
        <dbReference type="ARBA" id="ARBA00001957"/>
    </source>
</evidence>
<dbReference type="Pfam" id="PF00668">
    <property type="entry name" value="Condensation"/>
    <property type="match status" value="4"/>
</dbReference>
<dbReference type="Pfam" id="PF13193">
    <property type="entry name" value="AMP-binding_C"/>
    <property type="match status" value="2"/>
</dbReference>
<dbReference type="Gene3D" id="3.40.50.980">
    <property type="match status" value="2"/>
</dbReference>
<dbReference type="Gene3D" id="3.30.300.30">
    <property type="match status" value="2"/>
</dbReference>
<keyword evidence="5" id="KW-0045">Antibiotic biosynthesis</keyword>
<organism evidence="7 8">
    <name type="scientific">Actinopolyspora erythraea</name>
    <dbReference type="NCBI Taxonomy" id="414996"/>
    <lineage>
        <taxon>Bacteria</taxon>
        <taxon>Bacillati</taxon>
        <taxon>Actinomycetota</taxon>
        <taxon>Actinomycetes</taxon>
        <taxon>Actinopolysporales</taxon>
        <taxon>Actinopolysporaceae</taxon>
        <taxon>Actinopolyspora</taxon>
    </lineage>
</organism>
<keyword evidence="3" id="KW-0597">Phosphoprotein</keyword>
<dbReference type="EMBL" id="JPMV01000012">
    <property type="protein sequence ID" value="KGI82398.1"/>
    <property type="molecule type" value="Genomic_DNA"/>
</dbReference>
<dbReference type="SUPFAM" id="SSF52777">
    <property type="entry name" value="CoA-dependent acyltransferases"/>
    <property type="match status" value="8"/>
</dbReference>
<dbReference type="InterPro" id="IPR010071">
    <property type="entry name" value="AA_adenyl_dom"/>
</dbReference>
<evidence type="ECO:0000259" key="6">
    <source>
        <dbReference type="PROSITE" id="PS50075"/>
    </source>
</evidence>
<dbReference type="SUPFAM" id="SSF47336">
    <property type="entry name" value="ACP-like"/>
    <property type="match status" value="2"/>
</dbReference>
<keyword evidence="8" id="KW-1185">Reference proteome</keyword>
<dbReference type="InterPro" id="IPR025110">
    <property type="entry name" value="AMP-bd_C"/>
</dbReference>
<accession>A0ABR4X873</accession>
<dbReference type="PANTHER" id="PTHR45527:SF1">
    <property type="entry name" value="FATTY ACID SYNTHASE"/>
    <property type="match status" value="1"/>
</dbReference>
<evidence type="ECO:0000313" key="8">
    <source>
        <dbReference type="Proteomes" id="UP000029737"/>
    </source>
</evidence>
<dbReference type="InterPro" id="IPR036736">
    <property type="entry name" value="ACP-like_sf"/>
</dbReference>
<comment type="cofactor">
    <cofactor evidence="1">
        <name>pantetheine 4'-phosphate</name>
        <dbReference type="ChEBI" id="CHEBI:47942"/>
    </cofactor>
</comment>
<evidence type="ECO:0000256" key="5">
    <source>
        <dbReference type="ARBA" id="ARBA00023194"/>
    </source>
</evidence>
<comment type="caution">
    <text evidence="7">The sequence shown here is derived from an EMBL/GenBank/DDBJ whole genome shotgun (WGS) entry which is preliminary data.</text>
</comment>
<dbReference type="Gene3D" id="3.40.50.12780">
    <property type="entry name" value="N-terminal domain of ligase-like"/>
    <property type="match status" value="1"/>
</dbReference>
<dbReference type="PROSITE" id="PS00455">
    <property type="entry name" value="AMP_BINDING"/>
    <property type="match status" value="2"/>
</dbReference>
<dbReference type="Pfam" id="PF00501">
    <property type="entry name" value="AMP-binding"/>
    <property type="match status" value="2"/>
</dbReference>
<dbReference type="Gene3D" id="3.30.559.30">
    <property type="entry name" value="Nonribosomal peptide synthetase, condensation domain"/>
    <property type="match status" value="4"/>
</dbReference>